<organism evidence="2 3">
    <name type="scientific">Kaistella yananensis</name>
    <dbReference type="NCBI Taxonomy" id="2989820"/>
    <lineage>
        <taxon>Bacteria</taxon>
        <taxon>Pseudomonadati</taxon>
        <taxon>Bacteroidota</taxon>
        <taxon>Flavobacteriia</taxon>
        <taxon>Flavobacteriales</taxon>
        <taxon>Weeksellaceae</taxon>
        <taxon>Chryseobacterium group</taxon>
        <taxon>Kaistella</taxon>
    </lineage>
</organism>
<dbReference type="RefSeq" id="WP_265143368.1">
    <property type="nucleotide sequence ID" value="NZ_JAPCHZ010000001.1"/>
</dbReference>
<keyword evidence="3" id="KW-1185">Reference proteome</keyword>
<protein>
    <recommendedName>
        <fullName evidence="4">Lipoprotein</fullName>
    </recommendedName>
</protein>
<feature type="region of interest" description="Disordered" evidence="1">
    <location>
        <begin position="52"/>
        <end position="73"/>
    </location>
</feature>
<evidence type="ECO:0000256" key="1">
    <source>
        <dbReference type="SAM" id="MobiDB-lite"/>
    </source>
</evidence>
<sequence length="73" mass="8117">MKKFISFVALATVLFSAIGCREAEQISDFSENQNLKFAAKTVNDSANIQTNAENNTQMENTPKDPPVKDGHNW</sequence>
<dbReference type="EMBL" id="JAPCHZ010000001">
    <property type="protein sequence ID" value="MCW4451154.1"/>
    <property type="molecule type" value="Genomic_DNA"/>
</dbReference>
<proteinExistence type="predicted"/>
<evidence type="ECO:0000313" key="3">
    <source>
        <dbReference type="Proteomes" id="UP001209107"/>
    </source>
</evidence>
<name>A0ABT3JKF7_9FLAO</name>
<gene>
    <name evidence="2" type="ORF">OK344_02915</name>
</gene>
<dbReference type="Proteomes" id="UP001209107">
    <property type="component" value="Unassembled WGS sequence"/>
</dbReference>
<reference evidence="2 3" key="1">
    <citation type="submission" date="2022-10" db="EMBL/GenBank/DDBJ databases">
        <title>Kaistella sp. BT-6-1-3.</title>
        <authorList>
            <person name="Ai J."/>
            <person name="Deng Z."/>
        </authorList>
    </citation>
    <scope>NUCLEOTIDE SEQUENCE [LARGE SCALE GENOMIC DNA]</scope>
    <source>
        <strain evidence="2 3">BT6-1-3</strain>
    </source>
</reference>
<evidence type="ECO:0000313" key="2">
    <source>
        <dbReference type="EMBL" id="MCW4451154.1"/>
    </source>
</evidence>
<comment type="caution">
    <text evidence="2">The sequence shown here is derived from an EMBL/GenBank/DDBJ whole genome shotgun (WGS) entry which is preliminary data.</text>
</comment>
<dbReference type="PROSITE" id="PS51257">
    <property type="entry name" value="PROKAR_LIPOPROTEIN"/>
    <property type="match status" value="1"/>
</dbReference>
<feature type="compositionally biased region" description="Basic and acidic residues" evidence="1">
    <location>
        <begin position="61"/>
        <end position="73"/>
    </location>
</feature>
<evidence type="ECO:0008006" key="4">
    <source>
        <dbReference type="Google" id="ProtNLM"/>
    </source>
</evidence>
<accession>A0ABT3JKF7</accession>